<comment type="subcellular location">
    <subcellularLocation>
        <location evidence="7">Cytoplasm</location>
    </subcellularLocation>
</comment>
<protein>
    <recommendedName>
        <fullName evidence="7">Ribosomal RNA small subunit methyltransferase A</fullName>
        <ecNumber evidence="7">2.1.1.182</ecNumber>
    </recommendedName>
    <alternativeName>
        <fullName evidence="7">16S rRNA (adenine(1518)-N(6)/adenine(1519)-N(6))-dimethyltransferase</fullName>
    </alternativeName>
    <alternativeName>
        <fullName evidence="7">16S rRNA dimethyladenosine transferase</fullName>
    </alternativeName>
    <alternativeName>
        <fullName evidence="7">16S rRNA dimethylase</fullName>
    </alternativeName>
    <alternativeName>
        <fullName evidence="7">S-adenosylmethionine-6-N', N'-adenosyl(rRNA) dimethyltransferase</fullName>
    </alternativeName>
</protein>
<dbReference type="SMART" id="SM00650">
    <property type="entry name" value="rADc"/>
    <property type="match status" value="1"/>
</dbReference>
<dbReference type="EMBL" id="AZAC01000067">
    <property type="protein sequence ID" value="KIX11083.1"/>
    <property type="molecule type" value="Genomic_DNA"/>
</dbReference>
<dbReference type="NCBIfam" id="TIGR00755">
    <property type="entry name" value="ksgA"/>
    <property type="match status" value="1"/>
</dbReference>
<keyword evidence="6 7" id="KW-0694">RNA-binding</keyword>
<dbReference type="AlphaFoldDB" id="A0A0D2HKC6"/>
<evidence type="ECO:0000256" key="2">
    <source>
        <dbReference type="ARBA" id="ARBA00022552"/>
    </source>
</evidence>
<name>A0A0D2HKC6_9BACT</name>
<feature type="binding site" evidence="7 8">
    <location>
        <position position="22"/>
    </location>
    <ligand>
        <name>S-adenosyl-L-methionine</name>
        <dbReference type="ChEBI" id="CHEBI:59789"/>
    </ligand>
</feature>
<keyword evidence="4 7" id="KW-0808">Transferase</keyword>
<dbReference type="PANTHER" id="PTHR11727:SF7">
    <property type="entry name" value="DIMETHYLADENOSINE TRANSFERASE-RELATED"/>
    <property type="match status" value="1"/>
</dbReference>
<dbReference type="GO" id="GO:0005829">
    <property type="term" value="C:cytosol"/>
    <property type="evidence" value="ECO:0007669"/>
    <property type="project" value="TreeGrafter"/>
</dbReference>
<keyword evidence="11" id="KW-1185">Reference proteome</keyword>
<keyword evidence="3 7" id="KW-0489">Methyltransferase</keyword>
<feature type="binding site" evidence="7 8">
    <location>
        <position position="49"/>
    </location>
    <ligand>
        <name>S-adenosyl-L-methionine</name>
        <dbReference type="ChEBI" id="CHEBI:59789"/>
    </ligand>
</feature>
<feature type="binding site" evidence="7 8">
    <location>
        <position position="97"/>
    </location>
    <ligand>
        <name>S-adenosyl-L-methionine</name>
        <dbReference type="ChEBI" id="CHEBI:59789"/>
    </ligand>
</feature>
<dbReference type="InterPro" id="IPR020596">
    <property type="entry name" value="rRNA_Ade_Mease_Trfase_CS"/>
</dbReference>
<dbReference type="InterPro" id="IPR023165">
    <property type="entry name" value="rRNA_Ade_diMease-like_C"/>
</dbReference>
<evidence type="ECO:0000256" key="1">
    <source>
        <dbReference type="ARBA" id="ARBA00022490"/>
    </source>
</evidence>
<dbReference type="GO" id="GO:0003723">
    <property type="term" value="F:RNA binding"/>
    <property type="evidence" value="ECO:0007669"/>
    <property type="project" value="UniProtKB-UniRule"/>
</dbReference>
<dbReference type="GO" id="GO:0052908">
    <property type="term" value="F:16S rRNA (adenine(1518)-N(6)/adenine(1519)-N(6))-dimethyltransferase activity"/>
    <property type="evidence" value="ECO:0007669"/>
    <property type="project" value="UniProtKB-EC"/>
</dbReference>
<comment type="similarity">
    <text evidence="7">Belongs to the class I-like SAM-binding methyltransferase superfamily. rRNA adenine N(6)-methyltransferase family. RsmA subfamily.</text>
</comment>
<dbReference type="PROSITE" id="PS01131">
    <property type="entry name" value="RRNA_A_DIMETH"/>
    <property type="match status" value="1"/>
</dbReference>
<dbReference type="EC" id="2.1.1.182" evidence="7"/>
<dbReference type="InterPro" id="IPR029063">
    <property type="entry name" value="SAM-dependent_MTases_sf"/>
</dbReference>
<dbReference type="InterPro" id="IPR001737">
    <property type="entry name" value="KsgA/Erm"/>
</dbReference>
<keyword evidence="5 7" id="KW-0949">S-adenosyl-L-methionine</keyword>
<dbReference type="PROSITE" id="PS51689">
    <property type="entry name" value="SAM_RNA_A_N6_MT"/>
    <property type="match status" value="1"/>
</dbReference>
<dbReference type="PATRIC" id="fig|1429043.3.peg.5361"/>
<dbReference type="InterPro" id="IPR020598">
    <property type="entry name" value="rRNA_Ade_methylase_Trfase_N"/>
</dbReference>
<dbReference type="PANTHER" id="PTHR11727">
    <property type="entry name" value="DIMETHYLADENOSINE TRANSFERASE"/>
    <property type="match status" value="1"/>
</dbReference>
<gene>
    <name evidence="7" type="primary">rsmA</name>
    <name evidence="7" type="synonym">ksgA</name>
    <name evidence="10" type="ORF">X474_25370</name>
</gene>
<dbReference type="Gene3D" id="1.10.8.100">
    <property type="entry name" value="Ribosomal RNA adenine dimethylase-like, domain 2"/>
    <property type="match status" value="1"/>
</dbReference>
<organism evidence="10 11">
    <name type="scientific">Dethiosulfatarculus sandiegensis</name>
    <dbReference type="NCBI Taxonomy" id="1429043"/>
    <lineage>
        <taxon>Bacteria</taxon>
        <taxon>Pseudomonadati</taxon>
        <taxon>Thermodesulfobacteriota</taxon>
        <taxon>Desulfarculia</taxon>
        <taxon>Desulfarculales</taxon>
        <taxon>Desulfarculaceae</taxon>
        <taxon>Dethiosulfatarculus</taxon>
    </lineage>
</organism>
<dbReference type="STRING" id="1429043.X474_25370"/>
<evidence type="ECO:0000256" key="7">
    <source>
        <dbReference type="HAMAP-Rule" id="MF_00607"/>
    </source>
</evidence>
<dbReference type="Gene3D" id="3.40.50.150">
    <property type="entry name" value="Vaccinia Virus protein VP39"/>
    <property type="match status" value="1"/>
</dbReference>
<comment type="caution">
    <text evidence="10">The sequence shown here is derived from an EMBL/GenBank/DDBJ whole genome shotgun (WGS) entry which is preliminary data.</text>
</comment>
<evidence type="ECO:0000256" key="3">
    <source>
        <dbReference type="ARBA" id="ARBA00022603"/>
    </source>
</evidence>
<dbReference type="Pfam" id="PF00398">
    <property type="entry name" value="RrnaAD"/>
    <property type="match status" value="1"/>
</dbReference>
<comment type="function">
    <text evidence="7">Specifically dimethylates two adjacent adenosines (A1518 and A1519) in the loop of a conserved hairpin near the 3'-end of 16S rRNA in the 30S particle. May play a critical role in biogenesis of 30S subunits.</text>
</comment>
<evidence type="ECO:0000256" key="6">
    <source>
        <dbReference type="ARBA" id="ARBA00022884"/>
    </source>
</evidence>
<dbReference type="Proteomes" id="UP000032233">
    <property type="component" value="Unassembled WGS sequence"/>
</dbReference>
<accession>A0A0D2HKC6</accession>
<dbReference type="InParanoid" id="A0A0D2HKC6"/>
<evidence type="ECO:0000313" key="11">
    <source>
        <dbReference type="Proteomes" id="UP000032233"/>
    </source>
</evidence>
<evidence type="ECO:0000256" key="8">
    <source>
        <dbReference type="PROSITE-ProRule" id="PRU01026"/>
    </source>
</evidence>
<feature type="domain" description="Ribosomal RNA adenine methylase transferase N-terminal" evidence="9">
    <location>
        <begin position="29"/>
        <end position="204"/>
    </location>
</feature>
<dbReference type="SUPFAM" id="SSF53335">
    <property type="entry name" value="S-adenosyl-L-methionine-dependent methyltransferases"/>
    <property type="match status" value="1"/>
</dbReference>
<dbReference type="FunCoup" id="A0A0D2HKC6">
    <property type="interactions" value="539"/>
</dbReference>
<feature type="binding site" evidence="7 8">
    <location>
        <position position="24"/>
    </location>
    <ligand>
        <name>S-adenosyl-L-methionine</name>
        <dbReference type="ChEBI" id="CHEBI:59789"/>
    </ligand>
</feature>
<keyword evidence="1 7" id="KW-0963">Cytoplasm</keyword>
<dbReference type="InterPro" id="IPR011530">
    <property type="entry name" value="rRNA_adenine_dimethylase"/>
</dbReference>
<proteinExistence type="inferred from homology"/>
<comment type="catalytic activity">
    <reaction evidence="7">
        <text>adenosine(1518)/adenosine(1519) in 16S rRNA + 4 S-adenosyl-L-methionine = N(6)-dimethyladenosine(1518)/N(6)-dimethyladenosine(1519) in 16S rRNA + 4 S-adenosyl-L-homocysteine + 4 H(+)</text>
        <dbReference type="Rhea" id="RHEA:19609"/>
        <dbReference type="Rhea" id="RHEA-COMP:10232"/>
        <dbReference type="Rhea" id="RHEA-COMP:10233"/>
        <dbReference type="ChEBI" id="CHEBI:15378"/>
        <dbReference type="ChEBI" id="CHEBI:57856"/>
        <dbReference type="ChEBI" id="CHEBI:59789"/>
        <dbReference type="ChEBI" id="CHEBI:74411"/>
        <dbReference type="ChEBI" id="CHEBI:74493"/>
        <dbReference type="EC" id="2.1.1.182"/>
    </reaction>
</comment>
<keyword evidence="2 7" id="KW-0698">rRNA processing</keyword>
<feature type="binding site" evidence="7 8">
    <location>
        <position position="70"/>
    </location>
    <ligand>
        <name>S-adenosyl-L-methionine</name>
        <dbReference type="ChEBI" id="CHEBI:59789"/>
    </ligand>
</feature>
<evidence type="ECO:0000256" key="5">
    <source>
        <dbReference type="ARBA" id="ARBA00022691"/>
    </source>
</evidence>
<evidence type="ECO:0000313" key="10">
    <source>
        <dbReference type="EMBL" id="KIX11083.1"/>
    </source>
</evidence>
<dbReference type="HAMAP" id="MF_00607">
    <property type="entry name" value="16SrRNA_methyltr_A"/>
    <property type="match status" value="1"/>
</dbReference>
<sequence length="283" mass="30235">MIFPGVLLKQHGLRASKRKGQNFLTQPATAKAIALSACIQPEDTVLEIGAGLGALTLAVASMAKKVVAVEVDRGIFPVLQGILADEGAENVEPILQDALELDLVEMARENGSRFVVVGNLPYSVSSPILFKFLDNLSAWRSATLMVQKEVADRLVSAPGNKDYGRMSVLIQTWCKTGHALTVGPDQFFPKPAVASSVVHLVPREENLARVGSSEEAAWFKGVVKAAFGQRRKTLLNSLSNGLGLEKAKVSFSLESIGIAPSARAETLTPEMFADLARALADQA</sequence>
<dbReference type="CDD" id="cd02440">
    <property type="entry name" value="AdoMet_MTases"/>
    <property type="match status" value="1"/>
</dbReference>
<feature type="binding site" evidence="7 8">
    <location>
        <position position="119"/>
    </location>
    <ligand>
        <name>S-adenosyl-L-methionine</name>
        <dbReference type="ChEBI" id="CHEBI:59789"/>
    </ligand>
</feature>
<dbReference type="RefSeq" id="WP_044352302.1">
    <property type="nucleotide sequence ID" value="NZ_AZAC01000067.1"/>
</dbReference>
<reference evidence="10 11" key="1">
    <citation type="submission" date="2013-11" db="EMBL/GenBank/DDBJ databases">
        <title>Metagenomic analysis of a methanogenic consortium involved in long chain n-alkane degradation.</title>
        <authorList>
            <person name="Davidova I.A."/>
            <person name="Callaghan A.V."/>
            <person name="Wawrik B."/>
            <person name="Pruitt S."/>
            <person name="Marks C."/>
            <person name="Duncan K.E."/>
            <person name="Suflita J.M."/>
        </authorList>
    </citation>
    <scope>NUCLEOTIDE SEQUENCE [LARGE SCALE GENOMIC DNA]</scope>
    <source>
        <strain evidence="10 11">SPR</strain>
    </source>
</reference>
<evidence type="ECO:0000256" key="4">
    <source>
        <dbReference type="ARBA" id="ARBA00022679"/>
    </source>
</evidence>
<evidence type="ECO:0000259" key="9">
    <source>
        <dbReference type="SMART" id="SM00650"/>
    </source>
</evidence>